<keyword evidence="3 7" id="KW-0049">Antioxidant</keyword>
<dbReference type="PANTHER" id="PTHR10430">
    <property type="entry name" value="PEROXIREDOXIN"/>
    <property type="match status" value="1"/>
</dbReference>
<dbReference type="GO" id="GO:0005739">
    <property type="term" value="C:mitochondrion"/>
    <property type="evidence" value="ECO:0007669"/>
    <property type="project" value="TreeGrafter"/>
</dbReference>
<dbReference type="EMBL" id="NDIQ01000021">
    <property type="protein sequence ID" value="PRT55326.1"/>
    <property type="molecule type" value="Genomic_DNA"/>
</dbReference>
<dbReference type="GO" id="GO:0005829">
    <property type="term" value="C:cytosol"/>
    <property type="evidence" value="ECO:0007669"/>
    <property type="project" value="TreeGrafter"/>
</dbReference>
<dbReference type="Pfam" id="PF08534">
    <property type="entry name" value="Redoxin"/>
    <property type="match status" value="1"/>
</dbReference>
<dbReference type="GO" id="GO:0042744">
    <property type="term" value="P:hydrogen peroxide catabolic process"/>
    <property type="evidence" value="ECO:0007669"/>
    <property type="project" value="TreeGrafter"/>
</dbReference>
<dbReference type="GO" id="GO:0045454">
    <property type="term" value="P:cell redox homeostasis"/>
    <property type="evidence" value="ECO:0007669"/>
    <property type="project" value="TreeGrafter"/>
</dbReference>
<evidence type="ECO:0000259" key="8">
    <source>
        <dbReference type="PROSITE" id="PS51352"/>
    </source>
</evidence>
<dbReference type="GO" id="GO:0005777">
    <property type="term" value="C:peroxisome"/>
    <property type="evidence" value="ECO:0007669"/>
    <property type="project" value="TreeGrafter"/>
</dbReference>
<evidence type="ECO:0000313" key="9">
    <source>
        <dbReference type="EMBL" id="PRT55326.1"/>
    </source>
</evidence>
<evidence type="ECO:0000313" key="10">
    <source>
        <dbReference type="Proteomes" id="UP000238350"/>
    </source>
</evidence>
<reference evidence="9 10" key="1">
    <citation type="submission" date="2017-04" db="EMBL/GenBank/DDBJ databases">
        <title>Genome sequencing of [Candida] sorbophila.</title>
        <authorList>
            <person name="Ahn J.O."/>
        </authorList>
    </citation>
    <scope>NUCLEOTIDE SEQUENCE [LARGE SCALE GENOMIC DNA]</scope>
    <source>
        <strain evidence="9 10">DS02</strain>
    </source>
</reference>
<sequence>MLRLTRPVCSRVAVPTFARLISTGGALPGAQLREDSPSQKVDLADETSKGTFIVVGVPGAFSPGCSQRHIPEYLKLADDFKSRGVKNLFVVAVNDAFVTKAWKEQLSDASGWARFLADPKGEFSNEFNALFDAAAFFGNKRSKRYAVVVKDGKITETFVEPDATGIDKSAAEEVLKTL</sequence>
<evidence type="ECO:0000256" key="2">
    <source>
        <dbReference type="ARBA" id="ARBA00022559"/>
    </source>
</evidence>
<dbReference type="InterPro" id="IPR036249">
    <property type="entry name" value="Thioredoxin-like_sf"/>
</dbReference>
<dbReference type="Proteomes" id="UP000238350">
    <property type="component" value="Unassembled WGS sequence"/>
</dbReference>
<proteinExistence type="inferred from homology"/>
<dbReference type="RefSeq" id="XP_024665271.1">
    <property type="nucleotide sequence ID" value="XM_024809503.1"/>
</dbReference>
<dbReference type="InterPro" id="IPR013740">
    <property type="entry name" value="Redoxin"/>
</dbReference>
<dbReference type="GO" id="GO:0008379">
    <property type="term" value="F:thioredoxin peroxidase activity"/>
    <property type="evidence" value="ECO:0007669"/>
    <property type="project" value="InterPro"/>
</dbReference>
<dbReference type="AlphaFoldDB" id="A0A2T0FK09"/>
<dbReference type="OrthoDB" id="1882547at2759"/>
<evidence type="ECO:0000256" key="3">
    <source>
        <dbReference type="ARBA" id="ARBA00022862"/>
    </source>
</evidence>
<evidence type="ECO:0000256" key="1">
    <source>
        <dbReference type="ARBA" id="ARBA00010505"/>
    </source>
</evidence>
<comment type="function">
    <text evidence="7">Thiol-specific peroxidase that catalyzes the reduction of hydrogen peroxide and organic hydroperoxides to water and alcohols, respectively. Plays a role in cell protection against oxidative stress by detoxifying peroxides.</text>
</comment>
<feature type="active site" description="Cysteine sulfenic acid (-SOH) intermediate" evidence="6">
    <location>
        <position position="65"/>
    </location>
</feature>
<accession>A0A2T0FK09</accession>
<dbReference type="InterPro" id="IPR037944">
    <property type="entry name" value="PRX5-like"/>
</dbReference>
<evidence type="ECO:0000256" key="4">
    <source>
        <dbReference type="ARBA" id="ARBA00023002"/>
    </source>
</evidence>
<feature type="domain" description="Thioredoxin" evidence="8">
    <location>
        <begin position="21"/>
        <end position="178"/>
    </location>
</feature>
<organism evidence="9 10">
    <name type="scientific">Wickerhamiella sorbophila</name>
    <dbReference type="NCBI Taxonomy" id="45607"/>
    <lineage>
        <taxon>Eukaryota</taxon>
        <taxon>Fungi</taxon>
        <taxon>Dikarya</taxon>
        <taxon>Ascomycota</taxon>
        <taxon>Saccharomycotina</taxon>
        <taxon>Dipodascomycetes</taxon>
        <taxon>Dipodascales</taxon>
        <taxon>Trichomonascaceae</taxon>
        <taxon>Wickerhamiella</taxon>
    </lineage>
</organism>
<dbReference type="PANTHER" id="PTHR10430:SF39">
    <property type="entry name" value="PEROXISOMAL MEMBRANE ASSOCIATED PROTEIN 20"/>
    <property type="match status" value="1"/>
</dbReference>
<gene>
    <name evidence="9" type="ORF">B9G98_02946</name>
</gene>
<dbReference type="GO" id="GO:0034599">
    <property type="term" value="P:cellular response to oxidative stress"/>
    <property type="evidence" value="ECO:0007669"/>
    <property type="project" value="InterPro"/>
</dbReference>
<evidence type="ECO:0000256" key="5">
    <source>
        <dbReference type="ARBA" id="ARBA00023284"/>
    </source>
</evidence>
<comment type="caution">
    <text evidence="9">The sequence shown here is derived from an EMBL/GenBank/DDBJ whole genome shotgun (WGS) entry which is preliminary data.</text>
</comment>
<keyword evidence="4 7" id="KW-0560">Oxidoreductase</keyword>
<dbReference type="GeneID" id="36516694"/>
<dbReference type="Gene3D" id="3.40.30.10">
    <property type="entry name" value="Glutaredoxin"/>
    <property type="match status" value="1"/>
</dbReference>
<keyword evidence="10" id="KW-1185">Reference proteome</keyword>
<name>A0A2T0FK09_9ASCO</name>
<keyword evidence="2 7" id="KW-0575">Peroxidase</keyword>
<dbReference type="InterPro" id="IPR013766">
    <property type="entry name" value="Thioredoxin_domain"/>
</dbReference>
<comment type="similarity">
    <text evidence="1 7">Belongs to the peroxiredoxin family. Prx5 subfamily.</text>
</comment>
<keyword evidence="5 7" id="KW-0676">Redox-active center</keyword>
<dbReference type="CDD" id="cd03013">
    <property type="entry name" value="PRX5_like"/>
    <property type="match status" value="1"/>
</dbReference>
<dbReference type="STRING" id="45607.A0A2T0FK09"/>
<evidence type="ECO:0000256" key="6">
    <source>
        <dbReference type="PIRSR" id="PIRSR637944-1"/>
    </source>
</evidence>
<evidence type="ECO:0000256" key="7">
    <source>
        <dbReference type="RuleBase" id="RU366011"/>
    </source>
</evidence>
<dbReference type="PROSITE" id="PS51352">
    <property type="entry name" value="THIOREDOXIN_2"/>
    <property type="match status" value="1"/>
</dbReference>
<dbReference type="SUPFAM" id="SSF52833">
    <property type="entry name" value="Thioredoxin-like"/>
    <property type="match status" value="1"/>
</dbReference>
<protein>
    <submittedName>
        <fullName evidence="9">Peroxiredoxin pmp20</fullName>
    </submittedName>
</protein>